<proteinExistence type="predicted"/>
<evidence type="ECO:0000313" key="2">
    <source>
        <dbReference type="Proteomes" id="UP000008022"/>
    </source>
</evidence>
<dbReference type="Gramene" id="ORUFI12G03730.1">
    <property type="protein sequence ID" value="ORUFI12G03730.1"/>
    <property type="gene ID" value="ORUFI12G03730"/>
</dbReference>
<evidence type="ECO:0000313" key="1">
    <source>
        <dbReference type="EnsemblPlants" id="ORUFI12G03730.1"/>
    </source>
</evidence>
<organism evidence="1 2">
    <name type="scientific">Oryza rufipogon</name>
    <name type="common">Brownbeard rice</name>
    <name type="synonym">Asian wild rice</name>
    <dbReference type="NCBI Taxonomy" id="4529"/>
    <lineage>
        <taxon>Eukaryota</taxon>
        <taxon>Viridiplantae</taxon>
        <taxon>Streptophyta</taxon>
        <taxon>Embryophyta</taxon>
        <taxon>Tracheophyta</taxon>
        <taxon>Spermatophyta</taxon>
        <taxon>Magnoliopsida</taxon>
        <taxon>Liliopsida</taxon>
        <taxon>Poales</taxon>
        <taxon>Poaceae</taxon>
        <taxon>BOP clade</taxon>
        <taxon>Oryzoideae</taxon>
        <taxon>Oryzeae</taxon>
        <taxon>Oryzinae</taxon>
        <taxon>Oryza</taxon>
    </lineage>
</organism>
<dbReference type="OMA" id="PAYQVEC"/>
<accession>A0A0E0RDY0</accession>
<dbReference type="Proteomes" id="UP000008022">
    <property type="component" value="Unassembled WGS sequence"/>
</dbReference>
<dbReference type="AlphaFoldDB" id="A0A0E0RDY0"/>
<name>A0A0E0RDY0_ORYRU</name>
<protein>
    <submittedName>
        <fullName evidence="1">Uncharacterized protein</fullName>
    </submittedName>
</protein>
<reference evidence="2" key="1">
    <citation type="submission" date="2013-06" db="EMBL/GenBank/DDBJ databases">
        <authorList>
            <person name="Zhao Q."/>
        </authorList>
    </citation>
    <scope>NUCLEOTIDE SEQUENCE</scope>
    <source>
        <strain evidence="2">cv. W1943</strain>
    </source>
</reference>
<keyword evidence="2" id="KW-1185">Reference proteome</keyword>
<dbReference type="HOGENOM" id="CLU_2296078_0_0_1"/>
<dbReference type="EnsemblPlants" id="ORUFI12G03730.1">
    <property type="protein sequence ID" value="ORUFI12G03730.1"/>
    <property type="gene ID" value="ORUFI12G03730"/>
</dbReference>
<sequence length="102" mass="11065">MTTSISFAESGEAHPKIYGSASNLCFVPRWGLPAYQVECTSNESLGSSCHGIAVAPRQSAPFLLLSFIGKSTPLVQLNSHFNRVALCFQILSVMYWGLSPKL</sequence>
<reference evidence="1" key="2">
    <citation type="submission" date="2015-06" db="UniProtKB">
        <authorList>
            <consortium name="EnsemblPlants"/>
        </authorList>
    </citation>
    <scope>IDENTIFICATION</scope>
</reference>